<feature type="coiled-coil region" evidence="1">
    <location>
        <begin position="9"/>
        <end position="43"/>
    </location>
</feature>
<evidence type="ECO:0000313" key="3">
    <source>
        <dbReference type="Proteomes" id="UP000287910"/>
    </source>
</evidence>
<accession>A0A3S0P536</accession>
<gene>
    <name evidence="2" type="ORF">EK386_12920</name>
</gene>
<dbReference type="RefSeq" id="WP_126659594.1">
    <property type="nucleotide sequence ID" value="NZ_RYYR01000017.1"/>
</dbReference>
<dbReference type="Proteomes" id="UP000287910">
    <property type="component" value="Unassembled WGS sequence"/>
</dbReference>
<keyword evidence="1" id="KW-0175">Coiled coil</keyword>
<protein>
    <submittedName>
        <fullName evidence="2">Uncharacterized protein</fullName>
    </submittedName>
</protein>
<proteinExistence type="predicted"/>
<name>A0A3S0P536_9BACI</name>
<dbReference type="AlphaFoldDB" id="A0A3S0P536"/>
<keyword evidence="3" id="KW-1185">Reference proteome</keyword>
<organism evidence="2 3">
    <name type="scientific">Lysinibacillus antri</name>
    <dbReference type="NCBI Taxonomy" id="2498145"/>
    <lineage>
        <taxon>Bacteria</taxon>
        <taxon>Bacillati</taxon>
        <taxon>Bacillota</taxon>
        <taxon>Bacilli</taxon>
        <taxon>Bacillales</taxon>
        <taxon>Bacillaceae</taxon>
        <taxon>Lysinibacillus</taxon>
    </lineage>
</organism>
<evidence type="ECO:0000256" key="1">
    <source>
        <dbReference type="SAM" id="Coils"/>
    </source>
</evidence>
<reference evidence="2 3" key="1">
    <citation type="submission" date="2018-12" db="EMBL/GenBank/DDBJ databases">
        <title>Lysinibacillus antri sp. nov., isolated from a cave soil.</title>
        <authorList>
            <person name="Narsing Rao M.P."/>
            <person name="Zhang H."/>
            <person name="Dong Z.-Y."/>
            <person name="Niu X.-K."/>
            <person name="Zhang K."/>
            <person name="Fang B.-Z."/>
            <person name="Kang Y.-Q."/>
            <person name="Xiao M."/>
            <person name="Li W.-J."/>
        </authorList>
    </citation>
    <scope>NUCLEOTIDE SEQUENCE [LARGE SCALE GENOMIC DNA]</scope>
    <source>
        <strain evidence="2 3">SYSU K30002</strain>
    </source>
</reference>
<sequence>MQIKEYELLNQYKEQNTKRADALQQYQQALTDAKSRLQELETQYDYTFTTSVSKGEDKAKELDKINDDISLQREVVARREHDYKLANQALPDGDITSVDVVNEYNSTFRKEIQSEYVPLVEDKLKLARDLILSAIMDHREYSAAYSDLSQEMKEITMANHSSGKTSLINPAHHPTDEAHVLGKAGVIKAVQGVLNDVSGFTYGKTPYNFQYIAKAPKLEKGAK</sequence>
<comment type="caution">
    <text evidence="2">The sequence shown here is derived from an EMBL/GenBank/DDBJ whole genome shotgun (WGS) entry which is preliminary data.</text>
</comment>
<dbReference type="EMBL" id="RYYR01000017">
    <property type="protein sequence ID" value="RUL51105.1"/>
    <property type="molecule type" value="Genomic_DNA"/>
</dbReference>
<evidence type="ECO:0000313" key="2">
    <source>
        <dbReference type="EMBL" id="RUL51105.1"/>
    </source>
</evidence>